<evidence type="ECO:0000313" key="9">
    <source>
        <dbReference type="Ensembl" id="ENSLACP00000009430.1"/>
    </source>
</evidence>
<dbReference type="EMBL" id="AFYH01179525">
    <property type="status" value="NOT_ANNOTATED_CDS"/>
    <property type="molecule type" value="Genomic_DNA"/>
</dbReference>
<keyword evidence="2 7" id="KW-0812">Transmembrane</keyword>
<dbReference type="AlphaFoldDB" id="H3AIF9"/>
<reference evidence="10" key="1">
    <citation type="submission" date="2011-08" db="EMBL/GenBank/DDBJ databases">
        <title>The draft genome of Latimeria chalumnae.</title>
        <authorList>
            <person name="Di Palma F."/>
            <person name="Alfoldi J."/>
            <person name="Johnson J."/>
            <person name="Berlin A."/>
            <person name="Gnerre S."/>
            <person name="Jaffe D."/>
            <person name="MacCallum I."/>
            <person name="Young S."/>
            <person name="Walker B.J."/>
            <person name="Lander E."/>
            <person name="Lindblad-Toh K."/>
        </authorList>
    </citation>
    <scope>NUCLEOTIDE SEQUENCE [LARGE SCALE GENOMIC DNA]</scope>
    <source>
        <strain evidence="10">Wild caught</strain>
    </source>
</reference>
<dbReference type="InterPro" id="IPR039706">
    <property type="entry name" value="MINAR1-like"/>
</dbReference>
<dbReference type="PANTHER" id="PTHR31530">
    <property type="entry name" value="MAJOR INTRINSICALLY DISORDERED NOTCH2-BINDING RECEPTOR 1 MINAR1 FAMILY MEMBER"/>
    <property type="match status" value="1"/>
</dbReference>
<dbReference type="GO" id="GO:0012505">
    <property type="term" value="C:endomembrane system"/>
    <property type="evidence" value="ECO:0007669"/>
    <property type="project" value="UniProtKB-SubCell"/>
</dbReference>
<feature type="domain" description="Major intrinsically disordered Notch2-binding receptor 1-like C-terminal" evidence="8">
    <location>
        <begin position="35"/>
        <end position="211"/>
    </location>
</feature>
<organism evidence="9 10">
    <name type="scientific">Latimeria chalumnae</name>
    <name type="common">Coelacanth</name>
    <dbReference type="NCBI Taxonomy" id="7897"/>
    <lineage>
        <taxon>Eukaryota</taxon>
        <taxon>Metazoa</taxon>
        <taxon>Chordata</taxon>
        <taxon>Craniata</taxon>
        <taxon>Vertebrata</taxon>
        <taxon>Euteleostomi</taxon>
        <taxon>Coelacanthiformes</taxon>
        <taxon>Coelacanthidae</taxon>
        <taxon>Latimeria</taxon>
    </lineage>
</organism>
<name>H3AIF9_LATCH</name>
<comment type="similarity">
    <text evidence="1">Belongs to the MINAR family.</text>
</comment>
<evidence type="ECO:0000256" key="5">
    <source>
        <dbReference type="ARBA" id="ARBA00037847"/>
    </source>
</evidence>
<feature type="transmembrane region" description="Helical" evidence="7">
    <location>
        <begin position="186"/>
        <end position="210"/>
    </location>
</feature>
<evidence type="ECO:0000259" key="8">
    <source>
        <dbReference type="Pfam" id="PF06789"/>
    </source>
</evidence>
<dbReference type="HOGENOM" id="CLU_120056_0_0_1"/>
<dbReference type="Pfam" id="PF06789">
    <property type="entry name" value="MINAR1_C"/>
    <property type="match status" value="1"/>
</dbReference>
<feature type="region of interest" description="Disordered" evidence="6">
    <location>
        <begin position="42"/>
        <end position="63"/>
    </location>
</feature>
<reference evidence="9" key="3">
    <citation type="submission" date="2025-09" db="UniProtKB">
        <authorList>
            <consortium name="Ensembl"/>
        </authorList>
    </citation>
    <scope>IDENTIFICATION</scope>
</reference>
<dbReference type="eggNOG" id="ENOG502RZQB">
    <property type="taxonomic scope" value="Eukaryota"/>
</dbReference>
<keyword evidence="4 7" id="KW-0472">Membrane</keyword>
<evidence type="ECO:0000313" key="10">
    <source>
        <dbReference type="Proteomes" id="UP000008672"/>
    </source>
</evidence>
<evidence type="ECO:0000256" key="3">
    <source>
        <dbReference type="ARBA" id="ARBA00022989"/>
    </source>
</evidence>
<dbReference type="InParanoid" id="H3AIF9"/>
<dbReference type="Ensembl" id="ENSLACT00000009502.1">
    <property type="protein sequence ID" value="ENSLACP00000009430.1"/>
    <property type="gene ID" value="ENSLACG00000008318.1"/>
</dbReference>
<evidence type="ECO:0000256" key="1">
    <source>
        <dbReference type="ARBA" id="ARBA00006410"/>
    </source>
</evidence>
<keyword evidence="10" id="KW-1185">Reference proteome</keyword>
<dbReference type="FunCoup" id="H3AIF9">
    <property type="interactions" value="2"/>
</dbReference>
<sequence length="215" mass="24672">MDLSVLPNNNHPDKFLQLDVNTLPANPALTQASKKWHNKVYSQREKKRITDTPTTEVSESGPLPFDKSLSKHITPVTLTSKIKRNPLYSNIRIVDGWEEKTPNPSWTIQEYDRHSVHHNLANYLKVRHMFYIKCFAGPALPQSPLPLNRVSKEDPNDLKFWLEDIYTPGYDSLLKKKENEMKKSKLCKITLLVLFTICGLVVVIIVPVLVTRGQD</sequence>
<dbReference type="GeneTree" id="ENSGT00530000063851"/>
<gene>
    <name evidence="9" type="primary">MINAR2</name>
</gene>
<evidence type="ECO:0000256" key="2">
    <source>
        <dbReference type="ARBA" id="ARBA00022692"/>
    </source>
</evidence>
<dbReference type="PANTHER" id="PTHR31530:SF4">
    <property type="entry name" value="MAJOR INTRINSICALLY DISORDERED NOTCH2-BINDING RECEPTOR 1-LIKE"/>
    <property type="match status" value="1"/>
</dbReference>
<keyword evidence="3 7" id="KW-1133">Transmembrane helix</keyword>
<dbReference type="InterPro" id="IPR009626">
    <property type="entry name" value="MINAR1-like_C"/>
</dbReference>
<dbReference type="OMA" id="ATHGMFQ"/>
<accession>H3AIF9</accession>
<proteinExistence type="inferred from homology"/>
<protein>
    <submittedName>
        <fullName evidence="9">Membrane integral NOTCH2 associated receptor 2</fullName>
    </submittedName>
</protein>
<comment type="subcellular location">
    <subcellularLocation>
        <location evidence="5">Endomembrane system</location>
        <topology evidence="5">Single-pass membrane protein</topology>
    </subcellularLocation>
</comment>
<evidence type="ECO:0000256" key="4">
    <source>
        <dbReference type="ARBA" id="ARBA00023136"/>
    </source>
</evidence>
<dbReference type="Proteomes" id="UP000008672">
    <property type="component" value="Unassembled WGS sequence"/>
</dbReference>
<evidence type="ECO:0000256" key="6">
    <source>
        <dbReference type="SAM" id="MobiDB-lite"/>
    </source>
</evidence>
<reference evidence="9" key="2">
    <citation type="submission" date="2025-08" db="UniProtKB">
        <authorList>
            <consortium name="Ensembl"/>
        </authorList>
    </citation>
    <scope>IDENTIFICATION</scope>
</reference>
<evidence type="ECO:0000256" key="7">
    <source>
        <dbReference type="SAM" id="Phobius"/>
    </source>
</evidence>